<gene>
    <name evidence="2" type="ORF">H9625_16510</name>
</gene>
<feature type="transmembrane region" description="Helical" evidence="1">
    <location>
        <begin position="313"/>
        <end position="334"/>
    </location>
</feature>
<accession>A0ABR8YD01</accession>
<reference evidence="2 3" key="1">
    <citation type="submission" date="2020-08" db="EMBL/GenBank/DDBJ databases">
        <title>A Genomic Blueprint of the Chicken Gut Microbiome.</title>
        <authorList>
            <person name="Gilroy R."/>
            <person name="Ravi A."/>
            <person name="Getino M."/>
            <person name="Pursley I."/>
            <person name="Horton D.L."/>
            <person name="Alikhan N.-F."/>
            <person name="Baker D."/>
            <person name="Gharbi K."/>
            <person name="Hall N."/>
            <person name="Watson M."/>
            <person name="Adriaenssens E.M."/>
            <person name="Foster-Nyarko E."/>
            <person name="Jarju S."/>
            <person name="Secka A."/>
            <person name="Antonio M."/>
            <person name="Oren A."/>
            <person name="Chaudhuri R."/>
            <person name="La Ragione R.M."/>
            <person name="Hildebrand F."/>
            <person name="Pallen M.J."/>
        </authorList>
    </citation>
    <scope>NUCLEOTIDE SEQUENCE [LARGE SCALE GENOMIC DNA]</scope>
    <source>
        <strain evidence="2 3">Sa1CVN1</strain>
    </source>
</reference>
<evidence type="ECO:0000256" key="1">
    <source>
        <dbReference type="SAM" id="Phobius"/>
    </source>
</evidence>
<dbReference type="Proteomes" id="UP000620874">
    <property type="component" value="Unassembled WGS sequence"/>
</dbReference>
<organism evidence="2 3">
    <name type="scientific">Phocaeicola intestinalis</name>
    <dbReference type="NCBI Taxonomy" id="2762212"/>
    <lineage>
        <taxon>Bacteria</taxon>
        <taxon>Pseudomonadati</taxon>
        <taxon>Bacteroidota</taxon>
        <taxon>Bacteroidia</taxon>
        <taxon>Bacteroidales</taxon>
        <taxon>Bacteroidaceae</taxon>
        <taxon>Phocaeicola</taxon>
    </lineage>
</organism>
<proteinExistence type="predicted"/>
<protein>
    <submittedName>
        <fullName evidence="2">EpsG family protein</fullName>
    </submittedName>
</protein>
<dbReference type="Pfam" id="PF14897">
    <property type="entry name" value="EpsG"/>
    <property type="match status" value="1"/>
</dbReference>
<evidence type="ECO:0000313" key="2">
    <source>
        <dbReference type="EMBL" id="MBD8042012.1"/>
    </source>
</evidence>
<name>A0ABR8YD01_9BACT</name>
<feature type="transmembrane region" description="Helical" evidence="1">
    <location>
        <begin position="199"/>
        <end position="220"/>
    </location>
</feature>
<dbReference type="EMBL" id="JACSPP010000090">
    <property type="protein sequence ID" value="MBD8042012.1"/>
    <property type="molecule type" value="Genomic_DNA"/>
</dbReference>
<sequence length="389" mass="45753">MYEHVKLVFCTFSLLLIWSFVYSGKRISCVQNDKSYWKLATLPIIVFTLFYGLRFGRLIDYNLYAVRYYSLGNHLDDEYELLFRYVCHWGASLGIHYQFLILLITFLVILSVFYFIKDVVYRKSMLYILIVFLFVIPPIEQLVRWYFAAAFYVFAISFFLKYDYVKFGIFSLCACLTHIGYIPLLVFFIAIYFIHIQLIPTNICFVLLILSVFLGSTQLLEGLTPYVNILSMNDKSAMYVDGFSSLVTEGTQNIGIREYRFTTQIRIILANSFPLFFLKNVKKEGIKMWIINTYCITILISPIFSKVEILDRYISILSLLSCPIFIGVAFKLFFKNYSNFKYPIQIWGIISFISNLYPILSGLFGREDWWYMLFIWDANGREILPVSLF</sequence>
<feature type="transmembrane region" description="Helical" evidence="1">
    <location>
        <begin position="289"/>
        <end position="307"/>
    </location>
</feature>
<feature type="transmembrane region" description="Helical" evidence="1">
    <location>
        <begin position="123"/>
        <end position="139"/>
    </location>
</feature>
<feature type="transmembrane region" description="Helical" evidence="1">
    <location>
        <begin position="95"/>
        <end position="116"/>
    </location>
</feature>
<comment type="caution">
    <text evidence="2">The sequence shown here is derived from an EMBL/GenBank/DDBJ whole genome shotgun (WGS) entry which is preliminary data.</text>
</comment>
<keyword evidence="3" id="KW-1185">Reference proteome</keyword>
<feature type="transmembrane region" description="Helical" evidence="1">
    <location>
        <begin position="169"/>
        <end position="193"/>
    </location>
</feature>
<feature type="transmembrane region" description="Helical" evidence="1">
    <location>
        <begin position="36"/>
        <end position="53"/>
    </location>
</feature>
<dbReference type="InterPro" id="IPR049458">
    <property type="entry name" value="EpsG-like"/>
</dbReference>
<keyword evidence="1" id="KW-0812">Transmembrane</keyword>
<feature type="transmembrane region" description="Helical" evidence="1">
    <location>
        <begin position="6"/>
        <end position="24"/>
    </location>
</feature>
<keyword evidence="1" id="KW-1133">Transmembrane helix</keyword>
<keyword evidence="1" id="KW-0472">Membrane</keyword>
<evidence type="ECO:0000313" key="3">
    <source>
        <dbReference type="Proteomes" id="UP000620874"/>
    </source>
</evidence>
<feature type="transmembrane region" description="Helical" evidence="1">
    <location>
        <begin position="346"/>
        <end position="364"/>
    </location>
</feature>
<dbReference type="RefSeq" id="WP_191765393.1">
    <property type="nucleotide sequence ID" value="NZ_JACSPP010000090.1"/>
</dbReference>